<protein>
    <submittedName>
        <fullName evidence="2">Uncharacterized protein</fullName>
    </submittedName>
</protein>
<evidence type="ECO:0000313" key="2">
    <source>
        <dbReference type="EMBL" id="KAE8037999.1"/>
    </source>
</evidence>
<reference evidence="2 3" key="1">
    <citation type="submission" date="2019-06" db="EMBL/GenBank/DDBJ databases">
        <title>A chromosomal-level reference genome of Carpinus fangiana (Coryloideae, Betulaceae).</title>
        <authorList>
            <person name="Yang X."/>
            <person name="Wang Z."/>
            <person name="Zhang L."/>
            <person name="Hao G."/>
            <person name="Liu J."/>
            <person name="Yang Y."/>
        </authorList>
    </citation>
    <scope>NUCLEOTIDE SEQUENCE [LARGE SCALE GENOMIC DNA]</scope>
    <source>
        <strain evidence="2">Cfa_2016G</strain>
        <tissue evidence="2">Leaf</tissue>
    </source>
</reference>
<evidence type="ECO:0000256" key="1">
    <source>
        <dbReference type="SAM" id="MobiDB-lite"/>
    </source>
</evidence>
<dbReference type="AlphaFoldDB" id="A0A660KUP5"/>
<feature type="region of interest" description="Disordered" evidence="1">
    <location>
        <begin position="1"/>
        <end position="38"/>
    </location>
</feature>
<keyword evidence="3" id="KW-1185">Reference proteome</keyword>
<proteinExistence type="predicted"/>
<organism evidence="2 3">
    <name type="scientific">Carpinus fangiana</name>
    <dbReference type="NCBI Taxonomy" id="176857"/>
    <lineage>
        <taxon>Eukaryota</taxon>
        <taxon>Viridiplantae</taxon>
        <taxon>Streptophyta</taxon>
        <taxon>Embryophyta</taxon>
        <taxon>Tracheophyta</taxon>
        <taxon>Spermatophyta</taxon>
        <taxon>Magnoliopsida</taxon>
        <taxon>eudicotyledons</taxon>
        <taxon>Gunneridae</taxon>
        <taxon>Pentapetalae</taxon>
        <taxon>rosids</taxon>
        <taxon>fabids</taxon>
        <taxon>Fagales</taxon>
        <taxon>Betulaceae</taxon>
        <taxon>Carpinus</taxon>
    </lineage>
</organism>
<gene>
    <name evidence="2" type="ORF">FH972_010547</name>
</gene>
<name>A0A660KUP5_9ROSI</name>
<sequence length="56" mass="6250">MEVNERSDEGFTTPKRSHCQFPAMSVCPPPPPKKKAVSGRIRFGSAKMKEIENIGF</sequence>
<evidence type="ECO:0000313" key="3">
    <source>
        <dbReference type="Proteomes" id="UP000327013"/>
    </source>
</evidence>
<dbReference type="EMBL" id="CM017324">
    <property type="protein sequence ID" value="KAE8037999.1"/>
    <property type="molecule type" value="Genomic_DNA"/>
</dbReference>
<dbReference type="Proteomes" id="UP000327013">
    <property type="component" value="Chromosome 4"/>
</dbReference>
<accession>A0A660KUP5</accession>